<dbReference type="Pfam" id="PF00465">
    <property type="entry name" value="Fe-ADH"/>
    <property type="match status" value="1"/>
</dbReference>
<dbReference type="SUPFAM" id="SSF56796">
    <property type="entry name" value="Dehydroquinate synthase-like"/>
    <property type="match status" value="1"/>
</dbReference>
<dbReference type="Pfam" id="PF25137">
    <property type="entry name" value="ADH_Fe_C"/>
    <property type="match status" value="1"/>
</dbReference>
<sequence length="299" mass="33716">MWFFFSPNIIYGPDSLDFMEKISGGKCFIITDKVVKDLGYLKTLTDVLDKFGKEYEVFDDVVPDPREEGVLKAREQCLKYSPDIIIALGGGSVMDTAKVVWVLYEFPDFTLDDIHLFRNDLYDMGKKAKMVAIPTTSGTGAETTFVTVISRYEDEIWKKYFYIHKGLIPTYAIVDPIFPMGMPTELTVNTAFDALAHSIEGLGTLWRNEFSDALALKAIELIFKYLPVIYKDGKNQEARDFLHQAATIAGLAFGNGQVHIGHTLGHSWGSMYHVHHGKSVGIIMKYVTQFILNDPDKDD</sequence>
<proteinExistence type="predicted"/>
<dbReference type="PANTHER" id="PTHR11496">
    <property type="entry name" value="ALCOHOL DEHYDROGENASE"/>
    <property type="match status" value="1"/>
</dbReference>
<dbReference type="GO" id="GO:0005739">
    <property type="term" value="C:mitochondrion"/>
    <property type="evidence" value="ECO:0007669"/>
    <property type="project" value="TreeGrafter"/>
</dbReference>
<dbReference type="GO" id="GO:0046872">
    <property type="term" value="F:metal ion binding"/>
    <property type="evidence" value="ECO:0007669"/>
    <property type="project" value="InterPro"/>
</dbReference>
<keyword evidence="1" id="KW-0560">Oxidoreductase</keyword>
<comment type="caution">
    <text evidence="4">The sequence shown here is derived from an EMBL/GenBank/DDBJ whole genome shotgun (WGS) entry which is preliminary data.</text>
</comment>
<gene>
    <name evidence="4" type="ORF">S01H4_22667</name>
</gene>
<name>X1BX20_9ZZZZ</name>
<dbReference type="InterPro" id="IPR039697">
    <property type="entry name" value="Alcohol_dehydrogenase_Fe"/>
</dbReference>
<dbReference type="InterPro" id="IPR056798">
    <property type="entry name" value="ADH_Fe_C"/>
</dbReference>
<feature type="non-terminal residue" evidence="4">
    <location>
        <position position="299"/>
    </location>
</feature>
<dbReference type="FunFam" id="3.40.50.1970:FF:000003">
    <property type="entry name" value="Alcohol dehydrogenase, iron-containing"/>
    <property type="match status" value="1"/>
</dbReference>
<dbReference type="GO" id="GO:0004022">
    <property type="term" value="F:alcohol dehydrogenase (NAD+) activity"/>
    <property type="evidence" value="ECO:0007669"/>
    <property type="project" value="TreeGrafter"/>
</dbReference>
<feature type="domain" description="Fe-containing alcohol dehydrogenase-like C-terminal" evidence="3">
    <location>
        <begin position="187"/>
        <end position="292"/>
    </location>
</feature>
<dbReference type="AlphaFoldDB" id="X1BX20"/>
<protein>
    <submittedName>
        <fullName evidence="4">Uncharacterized protein</fullName>
    </submittedName>
</protein>
<dbReference type="Gene3D" id="3.40.50.1970">
    <property type="match status" value="1"/>
</dbReference>
<organism evidence="4">
    <name type="scientific">marine sediment metagenome</name>
    <dbReference type="NCBI Taxonomy" id="412755"/>
    <lineage>
        <taxon>unclassified sequences</taxon>
        <taxon>metagenomes</taxon>
        <taxon>ecological metagenomes</taxon>
    </lineage>
</organism>
<dbReference type="Gene3D" id="1.20.1090.10">
    <property type="entry name" value="Dehydroquinate synthase-like - alpha domain"/>
    <property type="match status" value="1"/>
</dbReference>
<evidence type="ECO:0000313" key="4">
    <source>
        <dbReference type="EMBL" id="GAG88733.1"/>
    </source>
</evidence>
<feature type="domain" description="Alcohol dehydrogenase iron-type/glycerol dehydrogenase GldA" evidence="2">
    <location>
        <begin position="8"/>
        <end position="176"/>
    </location>
</feature>
<dbReference type="EMBL" id="BART01010421">
    <property type="protein sequence ID" value="GAG88733.1"/>
    <property type="molecule type" value="Genomic_DNA"/>
</dbReference>
<reference evidence="4" key="1">
    <citation type="journal article" date="2014" name="Front. Microbiol.">
        <title>High frequency of phylogenetically diverse reductive dehalogenase-homologous genes in deep subseafloor sedimentary metagenomes.</title>
        <authorList>
            <person name="Kawai M."/>
            <person name="Futagami T."/>
            <person name="Toyoda A."/>
            <person name="Takaki Y."/>
            <person name="Nishi S."/>
            <person name="Hori S."/>
            <person name="Arai W."/>
            <person name="Tsubouchi T."/>
            <person name="Morono Y."/>
            <person name="Uchiyama I."/>
            <person name="Ito T."/>
            <person name="Fujiyama A."/>
            <person name="Inagaki F."/>
            <person name="Takami H."/>
        </authorList>
    </citation>
    <scope>NUCLEOTIDE SEQUENCE</scope>
    <source>
        <strain evidence="4">Expedition CK06-06</strain>
    </source>
</reference>
<dbReference type="InterPro" id="IPR001670">
    <property type="entry name" value="ADH_Fe/GldA"/>
</dbReference>
<evidence type="ECO:0000259" key="2">
    <source>
        <dbReference type="Pfam" id="PF00465"/>
    </source>
</evidence>
<dbReference type="PANTHER" id="PTHR11496:SF83">
    <property type="entry name" value="HYDROXYACID-OXOACID TRANSHYDROGENASE, MITOCHONDRIAL"/>
    <property type="match status" value="1"/>
</dbReference>
<evidence type="ECO:0000259" key="3">
    <source>
        <dbReference type="Pfam" id="PF25137"/>
    </source>
</evidence>
<dbReference type="PROSITE" id="PS00913">
    <property type="entry name" value="ADH_IRON_1"/>
    <property type="match status" value="1"/>
</dbReference>
<dbReference type="InterPro" id="IPR018211">
    <property type="entry name" value="ADH_Fe_CS"/>
</dbReference>
<accession>X1BX20</accession>
<evidence type="ECO:0000256" key="1">
    <source>
        <dbReference type="ARBA" id="ARBA00023002"/>
    </source>
</evidence>